<dbReference type="GeneID" id="40074443"/>
<dbReference type="RefSeq" id="YP_009598741.1">
    <property type="nucleotide sequence ID" value="NC_041911.1"/>
</dbReference>
<evidence type="ECO:0000313" key="1">
    <source>
        <dbReference type="EMBL" id="BAW19022.1"/>
    </source>
</evidence>
<accession>A0A1L7N0M9</accession>
<name>A0A1L7N0M9_9CAUD</name>
<dbReference type="KEGG" id="vg:40074443"/>
<organism evidence="1 2">
    <name type="scientific">Ralstonia phage RP12</name>
    <dbReference type="NCBI Taxonomy" id="1923889"/>
    <lineage>
        <taxon>Viruses</taxon>
        <taxon>Duplodnaviria</taxon>
        <taxon>Heunggongvirae</taxon>
        <taxon>Uroviricota</taxon>
        <taxon>Caudoviricetes</taxon>
        <taxon>Chimalliviridae</taxon>
        <taxon>Ripduovirus</taxon>
        <taxon>Ripduovirus RP12</taxon>
    </lineage>
</organism>
<protein>
    <submittedName>
        <fullName evidence="1">Uncharacterized protein</fullName>
    </submittedName>
</protein>
<reference evidence="1 2" key="1">
    <citation type="submission" date="2016-12" db="EMBL/GenBank/DDBJ databases">
        <title>Characterization of two jumbo phages RP12 and RP31 infecting the phytopathogen Ralstonia solanacearum.</title>
        <authorList>
            <person name="Kawasaki T."/>
            <person name="Yoshikawa G."/>
            <person name="Ogata H."/>
            <person name="Yamada T."/>
        </authorList>
    </citation>
    <scope>NUCLEOTIDE SEQUENCE [LARGE SCALE GENOMIC DNA]</scope>
    <source>
        <strain evidence="1 2">RP12</strain>
    </source>
</reference>
<dbReference type="EMBL" id="AP017924">
    <property type="protein sequence ID" value="BAW19022.1"/>
    <property type="molecule type" value="Genomic_DNA"/>
</dbReference>
<keyword evidence="2" id="KW-1185">Reference proteome</keyword>
<evidence type="ECO:0000313" key="2">
    <source>
        <dbReference type="Proteomes" id="UP000222831"/>
    </source>
</evidence>
<dbReference type="Proteomes" id="UP000222831">
    <property type="component" value="Segment"/>
</dbReference>
<sequence>METKQRDKRSVIAPGMPLSDKQITQGFRISGGIEGVLTRLFNIICLDVTGGRGISPIQWNKLMIDYIRGVIESNATLDRSSIRGNVNKELRRPSMTWNVFTLKGMKFLQFEAFTVSVYGDLVDGREFNAYTSISFVPNSKFEHLFPKELPCPPAVQRNDTKGRRPFHRTYANGASGVLAKLFNLISLSVTEGKGFSQNQWSDMLDAFIERTEGHRQLTVDKRQSIRGNLNKEFRLPKMTWKVFCKGLRFLEVAGFTIHITAYRKDNTISECETSINFAQRK</sequence>
<proteinExistence type="predicted"/>